<dbReference type="Pfam" id="PF04672">
    <property type="entry name" value="Methyltransf_19"/>
    <property type="match status" value="1"/>
</dbReference>
<evidence type="ECO:0000256" key="1">
    <source>
        <dbReference type="SAM" id="MobiDB-lite"/>
    </source>
</evidence>
<gene>
    <name evidence="2" type="ORF">ACFQ07_27750</name>
</gene>
<dbReference type="Proteomes" id="UP001597083">
    <property type="component" value="Unassembled WGS sequence"/>
</dbReference>
<name>A0ABW3CQ74_9ACTN</name>
<reference evidence="3" key="1">
    <citation type="journal article" date="2019" name="Int. J. Syst. Evol. Microbiol.">
        <title>The Global Catalogue of Microorganisms (GCM) 10K type strain sequencing project: providing services to taxonomists for standard genome sequencing and annotation.</title>
        <authorList>
            <consortium name="The Broad Institute Genomics Platform"/>
            <consortium name="The Broad Institute Genome Sequencing Center for Infectious Disease"/>
            <person name="Wu L."/>
            <person name="Ma J."/>
        </authorList>
    </citation>
    <scope>NUCLEOTIDE SEQUENCE [LARGE SCALE GENOMIC DNA]</scope>
    <source>
        <strain evidence="3">JCM 31696</strain>
    </source>
</reference>
<keyword evidence="2" id="KW-0489">Methyltransferase</keyword>
<keyword evidence="2" id="KW-0808">Transferase</keyword>
<dbReference type="InterPro" id="IPR006764">
    <property type="entry name" value="SAM_dep_MeTrfase_SAV2177_type"/>
</dbReference>
<organism evidence="2 3">
    <name type="scientific">Actinomadura adrarensis</name>
    <dbReference type="NCBI Taxonomy" id="1819600"/>
    <lineage>
        <taxon>Bacteria</taxon>
        <taxon>Bacillati</taxon>
        <taxon>Actinomycetota</taxon>
        <taxon>Actinomycetes</taxon>
        <taxon>Streptosporangiales</taxon>
        <taxon>Thermomonosporaceae</taxon>
        <taxon>Actinomadura</taxon>
    </lineage>
</organism>
<dbReference type="Gene3D" id="3.40.50.150">
    <property type="entry name" value="Vaccinia Virus protein VP39"/>
    <property type="match status" value="1"/>
</dbReference>
<dbReference type="EMBL" id="JBHTIR010003938">
    <property type="protein sequence ID" value="MFD0856065.1"/>
    <property type="molecule type" value="Genomic_DNA"/>
</dbReference>
<dbReference type="GO" id="GO:0032259">
    <property type="term" value="P:methylation"/>
    <property type="evidence" value="ECO:0007669"/>
    <property type="project" value="UniProtKB-KW"/>
</dbReference>
<accession>A0ABW3CQ74</accession>
<sequence length="83" mass="8745">MSGSLVPAGVDPAIPHGARIYDQMLGGKDSYEADRKAAGAMVTANRSSPSLPGAAGERAGRRGDRACLYGSRRRSWTTRRPGN</sequence>
<evidence type="ECO:0000313" key="2">
    <source>
        <dbReference type="EMBL" id="MFD0856065.1"/>
    </source>
</evidence>
<dbReference type="InterPro" id="IPR029063">
    <property type="entry name" value="SAM-dependent_MTases_sf"/>
</dbReference>
<dbReference type="GO" id="GO:0008168">
    <property type="term" value="F:methyltransferase activity"/>
    <property type="evidence" value="ECO:0007669"/>
    <property type="project" value="UniProtKB-KW"/>
</dbReference>
<comment type="caution">
    <text evidence="2">The sequence shown here is derived from an EMBL/GenBank/DDBJ whole genome shotgun (WGS) entry which is preliminary data.</text>
</comment>
<keyword evidence="3" id="KW-1185">Reference proteome</keyword>
<protein>
    <submittedName>
        <fullName evidence="2">SAM-dependent methyltransferase</fullName>
        <ecNumber evidence="2">2.1.1.-</ecNumber>
    </submittedName>
</protein>
<feature type="region of interest" description="Disordered" evidence="1">
    <location>
        <begin position="41"/>
        <end position="64"/>
    </location>
</feature>
<proteinExistence type="predicted"/>
<evidence type="ECO:0000313" key="3">
    <source>
        <dbReference type="Proteomes" id="UP001597083"/>
    </source>
</evidence>
<dbReference type="EC" id="2.1.1.-" evidence="2"/>